<comment type="caution">
    <text evidence="2">The sequence shown here is derived from an EMBL/GenBank/DDBJ whole genome shotgun (WGS) entry which is preliminary data.</text>
</comment>
<sequence>MKTRSVQTRKKFRLSRPKKPVTTQVATMFTAEYESAKRSQDREGTEVISAKKTMVKADPHVQVHAETILAKEDQKQAKAISILDNQGENRAPSRSDFSETQGVESASKSTRANSTQAKRSRPQQPKVEIMSAHLVPNSIQIGQPIRKNSQSSLLAISARSRKISC</sequence>
<proteinExistence type="predicted"/>
<feature type="non-terminal residue" evidence="2">
    <location>
        <position position="1"/>
    </location>
</feature>
<feature type="region of interest" description="Disordered" evidence="1">
    <location>
        <begin position="1"/>
        <end position="20"/>
    </location>
</feature>
<accession>A0A371HQZ3</accession>
<dbReference type="Proteomes" id="UP000257109">
    <property type="component" value="Unassembled WGS sequence"/>
</dbReference>
<feature type="compositionally biased region" description="Polar residues" evidence="1">
    <location>
        <begin position="98"/>
        <end position="117"/>
    </location>
</feature>
<evidence type="ECO:0000313" key="2">
    <source>
        <dbReference type="EMBL" id="RDY05205.1"/>
    </source>
</evidence>
<dbReference type="AlphaFoldDB" id="A0A371HQZ3"/>
<name>A0A371HQZ3_MUCPR</name>
<feature type="region of interest" description="Disordered" evidence="1">
    <location>
        <begin position="83"/>
        <end position="127"/>
    </location>
</feature>
<dbReference type="EMBL" id="QJKJ01001926">
    <property type="protein sequence ID" value="RDY05205.1"/>
    <property type="molecule type" value="Genomic_DNA"/>
</dbReference>
<evidence type="ECO:0000313" key="3">
    <source>
        <dbReference type="Proteomes" id="UP000257109"/>
    </source>
</evidence>
<evidence type="ECO:0000256" key="1">
    <source>
        <dbReference type="SAM" id="MobiDB-lite"/>
    </source>
</evidence>
<reference evidence="2" key="1">
    <citation type="submission" date="2018-05" db="EMBL/GenBank/DDBJ databases">
        <title>Draft genome of Mucuna pruriens seed.</title>
        <authorList>
            <person name="Nnadi N.E."/>
            <person name="Vos R."/>
            <person name="Hasami M.H."/>
            <person name="Devisetty U.K."/>
            <person name="Aguiy J.C."/>
        </authorList>
    </citation>
    <scope>NUCLEOTIDE SEQUENCE [LARGE SCALE GENOMIC DNA]</scope>
    <source>
        <strain evidence="2">JCA_2017</strain>
    </source>
</reference>
<feature type="compositionally biased region" description="Basic residues" evidence="1">
    <location>
        <begin position="1"/>
        <end position="19"/>
    </location>
</feature>
<keyword evidence="3" id="KW-1185">Reference proteome</keyword>
<organism evidence="2 3">
    <name type="scientific">Mucuna pruriens</name>
    <name type="common">Velvet bean</name>
    <name type="synonym">Dolichos pruriens</name>
    <dbReference type="NCBI Taxonomy" id="157652"/>
    <lineage>
        <taxon>Eukaryota</taxon>
        <taxon>Viridiplantae</taxon>
        <taxon>Streptophyta</taxon>
        <taxon>Embryophyta</taxon>
        <taxon>Tracheophyta</taxon>
        <taxon>Spermatophyta</taxon>
        <taxon>Magnoliopsida</taxon>
        <taxon>eudicotyledons</taxon>
        <taxon>Gunneridae</taxon>
        <taxon>Pentapetalae</taxon>
        <taxon>rosids</taxon>
        <taxon>fabids</taxon>
        <taxon>Fabales</taxon>
        <taxon>Fabaceae</taxon>
        <taxon>Papilionoideae</taxon>
        <taxon>50 kb inversion clade</taxon>
        <taxon>NPAAA clade</taxon>
        <taxon>indigoferoid/millettioid clade</taxon>
        <taxon>Phaseoleae</taxon>
        <taxon>Mucuna</taxon>
    </lineage>
</organism>
<protein>
    <submittedName>
        <fullName evidence="2">Uncharacterized protein</fullName>
    </submittedName>
</protein>
<gene>
    <name evidence="2" type="ORF">CR513_10989</name>
</gene>